<evidence type="ECO:0000313" key="3">
    <source>
        <dbReference type="EMBL" id="AWW00590.1"/>
    </source>
</evidence>
<dbReference type="PANTHER" id="PTHR30570">
    <property type="entry name" value="PERIPLASMIC PHOSPHATE BINDING COMPONENT OF PHOSPHATE ABC TRANSPORTER"/>
    <property type="match status" value="1"/>
</dbReference>
<evidence type="ECO:0000313" key="4">
    <source>
        <dbReference type="Proteomes" id="UP000249873"/>
    </source>
</evidence>
<sequence>MKSIICISAIALLTSCAHPKDTDRLSVGRGEITIAIDESFEPIAEAQMAAYNAHYPDAKFHPIYVPEQKAVNYMLSDSADLIMISRELTLEEQQYYVQREREYHPARMALDAVALITNKESSLTSIDIAEIEAILKGKKSDIKLIFDNSSSSNLNLMLSKFDIKEINKANIFATNGTLEVFEQVEKNKNAIGLIGLNWISDEDDKGSMKLKDQIKVLGITSPNSSEPIFPTVSTIKDQEYPFVKIIYLHTTQNGWGVAMGFVRFACTQIGQLVVEKMGLQPYYLIPKNYQLTSGKPFTVVE</sequence>
<dbReference type="PANTHER" id="PTHR30570:SF1">
    <property type="entry name" value="PHOSPHATE-BINDING PROTEIN PSTS"/>
    <property type="match status" value="1"/>
</dbReference>
<name>A0A2Z4GGS4_9BACT</name>
<evidence type="ECO:0000259" key="2">
    <source>
        <dbReference type="Pfam" id="PF12849"/>
    </source>
</evidence>
<dbReference type="Pfam" id="PF12849">
    <property type="entry name" value="PBP_like_2"/>
    <property type="match status" value="1"/>
</dbReference>
<keyword evidence="4" id="KW-1185">Reference proteome</keyword>
<dbReference type="Gene3D" id="3.40.190.10">
    <property type="entry name" value="Periplasmic binding protein-like II"/>
    <property type="match status" value="2"/>
</dbReference>
<dbReference type="InterPro" id="IPR050811">
    <property type="entry name" value="Phosphate_ABC_transporter"/>
</dbReference>
<dbReference type="SUPFAM" id="SSF53850">
    <property type="entry name" value="Periplasmic binding protein-like II"/>
    <property type="match status" value="1"/>
</dbReference>
<dbReference type="EMBL" id="CP029480">
    <property type="protein sequence ID" value="AWW00590.1"/>
    <property type="molecule type" value="Genomic_DNA"/>
</dbReference>
<keyword evidence="1" id="KW-0732">Signal</keyword>
<dbReference type="AlphaFoldDB" id="A0A2Z4GGS4"/>
<feature type="domain" description="PBP" evidence="2">
    <location>
        <begin position="28"/>
        <end position="265"/>
    </location>
</feature>
<dbReference type="RefSeq" id="WP_111373956.1">
    <property type="nucleotide sequence ID" value="NZ_CP029480.1"/>
</dbReference>
<proteinExistence type="predicted"/>
<dbReference type="KEGG" id="als:DJ013_21340"/>
<protein>
    <recommendedName>
        <fullName evidence="2">PBP domain-containing protein</fullName>
    </recommendedName>
</protein>
<evidence type="ECO:0000256" key="1">
    <source>
        <dbReference type="ARBA" id="ARBA00022729"/>
    </source>
</evidence>
<gene>
    <name evidence="3" type="ORF">DJ013_21340</name>
</gene>
<dbReference type="InterPro" id="IPR024370">
    <property type="entry name" value="PBP_domain"/>
</dbReference>
<dbReference type="PROSITE" id="PS51257">
    <property type="entry name" value="PROKAR_LIPOPROTEIN"/>
    <property type="match status" value="1"/>
</dbReference>
<accession>A0A2Z4GGS4</accession>
<dbReference type="OrthoDB" id="1450880at2"/>
<dbReference type="Proteomes" id="UP000249873">
    <property type="component" value="Chromosome"/>
</dbReference>
<reference evidence="3 4" key="1">
    <citation type="submission" date="2018-05" db="EMBL/GenBank/DDBJ databases">
        <title>Complete genome sequence of Arcticibacterium luteifluviistationis SM1504T, a cytophagaceae bacterium isolated from Arctic surface seawater.</title>
        <authorList>
            <person name="Li Y."/>
            <person name="Qin Q.-L."/>
        </authorList>
    </citation>
    <scope>NUCLEOTIDE SEQUENCE [LARGE SCALE GENOMIC DNA]</scope>
    <source>
        <strain evidence="3 4">SM1504</strain>
    </source>
</reference>
<organism evidence="3 4">
    <name type="scientific">Arcticibacterium luteifluviistationis</name>
    <dbReference type="NCBI Taxonomy" id="1784714"/>
    <lineage>
        <taxon>Bacteria</taxon>
        <taxon>Pseudomonadati</taxon>
        <taxon>Bacteroidota</taxon>
        <taxon>Cytophagia</taxon>
        <taxon>Cytophagales</taxon>
        <taxon>Leadbetterellaceae</taxon>
        <taxon>Arcticibacterium</taxon>
    </lineage>
</organism>